<dbReference type="SUPFAM" id="SSF56801">
    <property type="entry name" value="Acetyl-CoA synthetase-like"/>
    <property type="match status" value="1"/>
</dbReference>
<comment type="similarity">
    <text evidence="1">Belongs to the ATP-dependent AMP-binding enzyme family.</text>
</comment>
<keyword evidence="2" id="KW-0436">Ligase</keyword>
<feature type="domain" description="AMP-binding enzyme C-terminal" evidence="6">
    <location>
        <begin position="447"/>
        <end position="521"/>
    </location>
</feature>
<dbReference type="InterPro" id="IPR042099">
    <property type="entry name" value="ANL_N_sf"/>
</dbReference>
<proteinExistence type="inferred from homology"/>
<evidence type="ECO:0000313" key="7">
    <source>
        <dbReference type="EMBL" id="MCX4149982.1"/>
    </source>
</evidence>
<dbReference type="PROSITE" id="PS00455">
    <property type="entry name" value="AMP_BINDING"/>
    <property type="match status" value="1"/>
</dbReference>
<accession>A0AAP5EYA8</accession>
<dbReference type="Proteomes" id="UP001209412">
    <property type="component" value="Unassembled WGS sequence"/>
</dbReference>
<feature type="domain" description="AMP-dependent synthetase/ligase" evidence="5">
    <location>
        <begin position="25"/>
        <end position="396"/>
    </location>
</feature>
<protein>
    <submittedName>
        <fullName evidence="8">AMP-binding protein</fullName>
    </submittedName>
</protein>
<dbReference type="GO" id="GO:0005524">
    <property type="term" value="F:ATP binding"/>
    <property type="evidence" value="ECO:0007669"/>
    <property type="project" value="UniProtKB-KW"/>
</dbReference>
<evidence type="ECO:0000256" key="2">
    <source>
        <dbReference type="ARBA" id="ARBA00022598"/>
    </source>
</evidence>
<dbReference type="AlphaFoldDB" id="A0AAP5EYA8"/>
<evidence type="ECO:0000256" key="1">
    <source>
        <dbReference type="ARBA" id="ARBA00006432"/>
    </source>
</evidence>
<reference evidence="8" key="1">
    <citation type="submission" date="2022-06" db="EMBL/GenBank/DDBJ databases">
        <title>PHB producers.</title>
        <authorList>
            <person name="Besaury L."/>
        </authorList>
    </citation>
    <scope>NUCLEOTIDE SEQUENCE</scope>
    <source>
        <strain evidence="8 9">SEWS6</strain>
    </source>
</reference>
<dbReference type="InterPro" id="IPR025110">
    <property type="entry name" value="AMP-bd_C"/>
</dbReference>
<evidence type="ECO:0000313" key="9">
    <source>
        <dbReference type="Proteomes" id="UP001209412"/>
    </source>
</evidence>
<evidence type="ECO:0000256" key="4">
    <source>
        <dbReference type="ARBA" id="ARBA00022840"/>
    </source>
</evidence>
<organism evidence="8 10">
    <name type="scientific">Paraburkholderia madseniana</name>
    <dbReference type="NCBI Taxonomy" id="2599607"/>
    <lineage>
        <taxon>Bacteria</taxon>
        <taxon>Pseudomonadati</taxon>
        <taxon>Pseudomonadota</taxon>
        <taxon>Betaproteobacteria</taxon>
        <taxon>Burkholderiales</taxon>
        <taxon>Burkholderiaceae</taxon>
        <taxon>Paraburkholderia</taxon>
    </lineage>
</organism>
<evidence type="ECO:0000313" key="10">
    <source>
        <dbReference type="Proteomes" id="UP001242288"/>
    </source>
</evidence>
<sequence length="552" mass="61475">MKYSSGLNGLDLNAKPDSIWDIIQTRAEELGVKTFLNFIDHGEQINYRDAYERSAAIGLGLREFGVKSGERVGLLLSGSPLHVYAWFATLGAAMVDVPINTEFRGEVLDHAIQKIEVTAAFADEHGLEALESASPEVREQLSIVVVTDPVFESAMQSGKVPKGIQRFVSLSQVEDAGRASRLPPADIDSRGLASIRFSSGTTGLPKGVMMDHGHMLASARKFNDMMDFGREDTMYTCFPFHHVFATITGVLSTMCAAGTMVVAKKFSASRYWQDIRDHGVTRAHLLDPLVPLLMKQPPSELDRKHQIPVMYTAAGHYPEFEERFDVRIISIYDMSELTVVAHYPEDLPRRPGSCGISSGLFDIAILDENGCEVPVGSDGEIAVRPKHPSLMFMGYYNDADQTVERFRDLWFHTGDRGKWDEDGYFYFLGRVGDRIRRRGVNISAEQVELIALQNPIILECAAIAVPSDLPEDEIKLCARLVDGATASPAEIADKLAATLPKAMTVRYVEIYEWLPKTQTEKVQRAQLRKHGERGLTPTTWDHEQHRFWTAGA</sequence>
<dbReference type="EMBL" id="JAPKHW010000035">
    <property type="protein sequence ID" value="MCX4149982.1"/>
    <property type="molecule type" value="Genomic_DNA"/>
</dbReference>
<evidence type="ECO:0000313" key="8">
    <source>
        <dbReference type="EMBL" id="MDQ6411800.1"/>
    </source>
</evidence>
<dbReference type="Gene3D" id="3.30.300.30">
    <property type="match status" value="1"/>
</dbReference>
<dbReference type="Pfam" id="PF00501">
    <property type="entry name" value="AMP-binding"/>
    <property type="match status" value="1"/>
</dbReference>
<dbReference type="PANTHER" id="PTHR43107:SF15">
    <property type="entry name" value="FATTY ACID TRANSPORT PROTEIN 3, ISOFORM A"/>
    <property type="match status" value="1"/>
</dbReference>
<dbReference type="Gene3D" id="3.40.50.12780">
    <property type="entry name" value="N-terminal domain of ligase-like"/>
    <property type="match status" value="1"/>
</dbReference>
<dbReference type="GO" id="GO:0005886">
    <property type="term" value="C:plasma membrane"/>
    <property type="evidence" value="ECO:0007669"/>
    <property type="project" value="TreeGrafter"/>
</dbReference>
<evidence type="ECO:0000259" key="6">
    <source>
        <dbReference type="Pfam" id="PF13193"/>
    </source>
</evidence>
<keyword evidence="4" id="KW-0067">ATP-binding</keyword>
<dbReference type="PANTHER" id="PTHR43107">
    <property type="entry name" value="LONG-CHAIN FATTY ACID TRANSPORT PROTEIN"/>
    <property type="match status" value="1"/>
</dbReference>
<dbReference type="GO" id="GO:0004467">
    <property type="term" value="F:long-chain fatty acid-CoA ligase activity"/>
    <property type="evidence" value="ECO:0007669"/>
    <property type="project" value="TreeGrafter"/>
</dbReference>
<dbReference type="Pfam" id="PF13193">
    <property type="entry name" value="AMP-binding_C"/>
    <property type="match status" value="1"/>
</dbReference>
<gene>
    <name evidence="8" type="ORF">NIE36_32120</name>
    <name evidence="7" type="ORF">OSB80_32185</name>
</gene>
<evidence type="ECO:0000256" key="3">
    <source>
        <dbReference type="ARBA" id="ARBA00022741"/>
    </source>
</evidence>
<name>A0AAP5EYA8_9BURK</name>
<comment type="caution">
    <text evidence="8">The sequence shown here is derived from an EMBL/GenBank/DDBJ whole genome shotgun (WGS) entry which is preliminary data.</text>
</comment>
<dbReference type="RefSeq" id="WP_266260776.1">
    <property type="nucleotide sequence ID" value="NZ_JAMXWF010000035.1"/>
</dbReference>
<dbReference type="InterPro" id="IPR020845">
    <property type="entry name" value="AMP-binding_CS"/>
</dbReference>
<dbReference type="InterPro" id="IPR045851">
    <property type="entry name" value="AMP-bd_C_sf"/>
</dbReference>
<dbReference type="GO" id="GO:0044539">
    <property type="term" value="P:long-chain fatty acid import into cell"/>
    <property type="evidence" value="ECO:0007669"/>
    <property type="project" value="TreeGrafter"/>
</dbReference>
<dbReference type="Proteomes" id="UP001242288">
    <property type="component" value="Unassembled WGS sequence"/>
</dbReference>
<keyword evidence="9" id="KW-1185">Reference proteome</keyword>
<dbReference type="EMBL" id="JAMXWF010000035">
    <property type="protein sequence ID" value="MDQ6411800.1"/>
    <property type="molecule type" value="Genomic_DNA"/>
</dbReference>
<evidence type="ECO:0000259" key="5">
    <source>
        <dbReference type="Pfam" id="PF00501"/>
    </source>
</evidence>
<dbReference type="GO" id="GO:0005324">
    <property type="term" value="F:long-chain fatty acid transmembrane transporter activity"/>
    <property type="evidence" value="ECO:0007669"/>
    <property type="project" value="TreeGrafter"/>
</dbReference>
<dbReference type="InterPro" id="IPR000873">
    <property type="entry name" value="AMP-dep_synth/lig_dom"/>
</dbReference>
<keyword evidence="3" id="KW-0547">Nucleotide-binding</keyword>